<dbReference type="InterPro" id="IPR000330">
    <property type="entry name" value="SNF2_N"/>
</dbReference>
<keyword evidence="5" id="KW-0067">ATP-binding</keyword>
<dbReference type="EMBL" id="CP092863">
    <property type="protein sequence ID" value="UYV60124.1"/>
    <property type="molecule type" value="Genomic_DNA"/>
</dbReference>
<evidence type="ECO:0000259" key="8">
    <source>
        <dbReference type="Pfam" id="PF00176"/>
    </source>
</evidence>
<name>A0ABY6JUP0_9ARAC</name>
<dbReference type="InterPro" id="IPR038718">
    <property type="entry name" value="SNF2-like_sf"/>
</dbReference>
<evidence type="ECO:0000256" key="7">
    <source>
        <dbReference type="ARBA" id="ARBA00023242"/>
    </source>
</evidence>
<protein>
    <submittedName>
        <fullName evidence="9">ATRX</fullName>
    </submittedName>
</protein>
<dbReference type="Proteomes" id="UP001235939">
    <property type="component" value="Chromosome 01"/>
</dbReference>
<accession>A0ABY6JUP0</accession>
<keyword evidence="4" id="KW-0347">Helicase</keyword>
<comment type="subcellular location">
    <subcellularLocation>
        <location evidence="1">Nucleus</location>
    </subcellularLocation>
</comment>
<keyword evidence="10" id="KW-1185">Reference proteome</keyword>
<feature type="domain" description="SNF2 N-terminal" evidence="8">
    <location>
        <begin position="17"/>
        <end position="99"/>
    </location>
</feature>
<organism evidence="9 10">
    <name type="scientific">Cordylochernes scorpioides</name>
    <dbReference type="NCBI Taxonomy" id="51811"/>
    <lineage>
        <taxon>Eukaryota</taxon>
        <taxon>Metazoa</taxon>
        <taxon>Ecdysozoa</taxon>
        <taxon>Arthropoda</taxon>
        <taxon>Chelicerata</taxon>
        <taxon>Arachnida</taxon>
        <taxon>Pseudoscorpiones</taxon>
        <taxon>Cheliferoidea</taxon>
        <taxon>Chernetidae</taxon>
        <taxon>Cordylochernes</taxon>
    </lineage>
</organism>
<dbReference type="SUPFAM" id="SSF52540">
    <property type="entry name" value="P-loop containing nucleoside triphosphate hydrolases"/>
    <property type="match status" value="1"/>
</dbReference>
<evidence type="ECO:0000256" key="3">
    <source>
        <dbReference type="ARBA" id="ARBA00022741"/>
    </source>
</evidence>
<keyword evidence="7" id="KW-0539">Nucleus</keyword>
<sequence length="150" mass="17320">MGLWHICVLREVRCVAGVKFMWECTVESIKRLHETEGEGCVLAHCMGLGKTLQVIVFLHTVLTNRHTKDKLRTALVLCPYNTVLNWAHEFEHWLPGSLKLRVGLVSYQVAFWPVVLREVKQILLYQIPLGLDFCFTIAIEYTSLLKQRVL</sequence>
<dbReference type="PANTHER" id="PTHR45797">
    <property type="entry name" value="RAD54-LIKE"/>
    <property type="match status" value="1"/>
</dbReference>
<dbReference type="Pfam" id="PF00176">
    <property type="entry name" value="SNF2-rel_dom"/>
    <property type="match status" value="1"/>
</dbReference>
<evidence type="ECO:0000256" key="4">
    <source>
        <dbReference type="ARBA" id="ARBA00022806"/>
    </source>
</evidence>
<evidence type="ECO:0000313" key="10">
    <source>
        <dbReference type="Proteomes" id="UP001235939"/>
    </source>
</evidence>
<dbReference type="Gene3D" id="3.40.50.10810">
    <property type="entry name" value="Tandem AAA-ATPase domain"/>
    <property type="match status" value="1"/>
</dbReference>
<gene>
    <name evidence="9" type="ORF">LAZ67_1000047</name>
</gene>
<keyword evidence="6" id="KW-0238">DNA-binding</keyword>
<keyword evidence="3" id="KW-0547">Nucleotide-binding</keyword>
<dbReference type="PANTHER" id="PTHR45797:SF3">
    <property type="entry name" value="TRANSCRIPTIONAL REGULATOR ATRX HOMOLOG"/>
    <property type="match status" value="1"/>
</dbReference>
<reference evidence="9 10" key="1">
    <citation type="submission" date="2022-01" db="EMBL/GenBank/DDBJ databases">
        <title>A chromosomal length assembly of Cordylochernes scorpioides.</title>
        <authorList>
            <person name="Zeh D."/>
            <person name="Zeh J."/>
        </authorList>
    </citation>
    <scope>NUCLEOTIDE SEQUENCE [LARGE SCALE GENOMIC DNA]</scope>
    <source>
        <strain evidence="9">IN4F17</strain>
        <tissue evidence="9">Whole Body</tissue>
    </source>
</reference>
<proteinExistence type="inferred from homology"/>
<evidence type="ECO:0000256" key="6">
    <source>
        <dbReference type="ARBA" id="ARBA00023125"/>
    </source>
</evidence>
<evidence type="ECO:0000256" key="1">
    <source>
        <dbReference type="ARBA" id="ARBA00004123"/>
    </source>
</evidence>
<keyword evidence="4" id="KW-0378">Hydrolase</keyword>
<comment type="similarity">
    <text evidence="2">Belongs to the SNF2/RAD54 helicase family.</text>
</comment>
<evidence type="ECO:0000313" key="9">
    <source>
        <dbReference type="EMBL" id="UYV60124.1"/>
    </source>
</evidence>
<dbReference type="InterPro" id="IPR044574">
    <property type="entry name" value="ARIP4-like"/>
</dbReference>
<evidence type="ECO:0000256" key="5">
    <source>
        <dbReference type="ARBA" id="ARBA00022840"/>
    </source>
</evidence>
<dbReference type="InterPro" id="IPR027417">
    <property type="entry name" value="P-loop_NTPase"/>
</dbReference>
<evidence type="ECO:0000256" key="2">
    <source>
        <dbReference type="ARBA" id="ARBA00007025"/>
    </source>
</evidence>